<organism evidence="7 8">
    <name type="scientific">Amycolatopsis taiwanensis</name>
    <dbReference type="NCBI Taxonomy" id="342230"/>
    <lineage>
        <taxon>Bacteria</taxon>
        <taxon>Bacillati</taxon>
        <taxon>Actinomycetota</taxon>
        <taxon>Actinomycetes</taxon>
        <taxon>Pseudonocardiales</taxon>
        <taxon>Pseudonocardiaceae</taxon>
        <taxon>Amycolatopsis</taxon>
    </lineage>
</organism>
<protein>
    <submittedName>
        <fullName evidence="7">TetR family transcriptional regulator</fullName>
    </submittedName>
</protein>
<feature type="DNA-binding region" description="H-T-H motif" evidence="4">
    <location>
        <begin position="48"/>
        <end position="67"/>
    </location>
</feature>
<comment type="caution">
    <text evidence="7">The sequence shown here is derived from an EMBL/GenBank/DDBJ whole genome shotgun (WGS) entry which is preliminary data.</text>
</comment>
<accession>A0A9W6VK34</accession>
<keyword evidence="8" id="KW-1185">Reference proteome</keyword>
<feature type="domain" description="HTH tetR-type" evidence="6">
    <location>
        <begin position="25"/>
        <end position="85"/>
    </location>
</feature>
<evidence type="ECO:0000313" key="7">
    <source>
        <dbReference type="EMBL" id="GLY70057.1"/>
    </source>
</evidence>
<evidence type="ECO:0000259" key="6">
    <source>
        <dbReference type="PROSITE" id="PS50977"/>
    </source>
</evidence>
<sequence>MTTHTRPSRDDGTGAPAERRDPRLDRSRTALLDAAAALLSESGIRGVTIEAVTSRSGVARSTLYRHFPNSGELLAAAFQQLLPPIPAPPEGGTPRDRLLGLVLDQAQQIEHAPTTAAAIWLATSGLSAELPADPVERTQFAVLRQRIIDRYRKPFDAVLRDCLGGVPRVTAGDIDLAAAQLIGPLLFNTMIVKRPNDREFCTRLVDDFLTVHGSPTI</sequence>
<dbReference type="InterPro" id="IPR050109">
    <property type="entry name" value="HTH-type_TetR-like_transc_reg"/>
</dbReference>
<dbReference type="AlphaFoldDB" id="A0A9W6VK34"/>
<evidence type="ECO:0000256" key="3">
    <source>
        <dbReference type="ARBA" id="ARBA00023163"/>
    </source>
</evidence>
<dbReference type="EMBL" id="BSTI01000020">
    <property type="protein sequence ID" value="GLY70057.1"/>
    <property type="molecule type" value="Genomic_DNA"/>
</dbReference>
<keyword evidence="3" id="KW-0804">Transcription</keyword>
<name>A0A9W6VK34_9PSEU</name>
<dbReference type="Gene3D" id="1.10.10.60">
    <property type="entry name" value="Homeodomain-like"/>
    <property type="match status" value="1"/>
</dbReference>
<dbReference type="PANTHER" id="PTHR30055:SF234">
    <property type="entry name" value="HTH-TYPE TRANSCRIPTIONAL REGULATOR BETI"/>
    <property type="match status" value="1"/>
</dbReference>
<dbReference type="SUPFAM" id="SSF48498">
    <property type="entry name" value="Tetracyclin repressor-like, C-terminal domain"/>
    <property type="match status" value="1"/>
</dbReference>
<dbReference type="InterPro" id="IPR001647">
    <property type="entry name" value="HTH_TetR"/>
</dbReference>
<dbReference type="GO" id="GO:0003700">
    <property type="term" value="F:DNA-binding transcription factor activity"/>
    <property type="evidence" value="ECO:0007669"/>
    <property type="project" value="TreeGrafter"/>
</dbReference>
<dbReference type="InterPro" id="IPR009057">
    <property type="entry name" value="Homeodomain-like_sf"/>
</dbReference>
<keyword evidence="2 4" id="KW-0238">DNA-binding</keyword>
<dbReference type="PRINTS" id="PR00455">
    <property type="entry name" value="HTHTETR"/>
</dbReference>
<evidence type="ECO:0000256" key="1">
    <source>
        <dbReference type="ARBA" id="ARBA00023015"/>
    </source>
</evidence>
<dbReference type="Pfam" id="PF00440">
    <property type="entry name" value="TetR_N"/>
    <property type="match status" value="1"/>
</dbReference>
<reference evidence="7" key="1">
    <citation type="submission" date="2023-03" db="EMBL/GenBank/DDBJ databases">
        <title>Amycolatopsis taiwanensis NBRC 103393.</title>
        <authorList>
            <person name="Ichikawa N."/>
            <person name="Sato H."/>
            <person name="Tonouchi N."/>
        </authorList>
    </citation>
    <scope>NUCLEOTIDE SEQUENCE</scope>
    <source>
        <strain evidence="7">NBRC 103393</strain>
    </source>
</reference>
<feature type="region of interest" description="Disordered" evidence="5">
    <location>
        <begin position="1"/>
        <end position="25"/>
    </location>
</feature>
<evidence type="ECO:0000256" key="5">
    <source>
        <dbReference type="SAM" id="MobiDB-lite"/>
    </source>
</evidence>
<dbReference type="Gene3D" id="1.10.357.10">
    <property type="entry name" value="Tetracycline Repressor, domain 2"/>
    <property type="match status" value="1"/>
</dbReference>
<feature type="compositionally biased region" description="Basic and acidic residues" evidence="5">
    <location>
        <begin position="7"/>
        <end position="25"/>
    </location>
</feature>
<dbReference type="GO" id="GO:0000976">
    <property type="term" value="F:transcription cis-regulatory region binding"/>
    <property type="evidence" value="ECO:0007669"/>
    <property type="project" value="TreeGrafter"/>
</dbReference>
<evidence type="ECO:0000256" key="4">
    <source>
        <dbReference type="PROSITE-ProRule" id="PRU00335"/>
    </source>
</evidence>
<dbReference type="SUPFAM" id="SSF46689">
    <property type="entry name" value="Homeodomain-like"/>
    <property type="match status" value="1"/>
</dbReference>
<keyword evidence="1" id="KW-0805">Transcription regulation</keyword>
<evidence type="ECO:0000313" key="8">
    <source>
        <dbReference type="Proteomes" id="UP001165136"/>
    </source>
</evidence>
<dbReference type="InterPro" id="IPR036271">
    <property type="entry name" value="Tet_transcr_reg_TetR-rel_C_sf"/>
</dbReference>
<dbReference type="PROSITE" id="PS50977">
    <property type="entry name" value="HTH_TETR_2"/>
    <property type="match status" value="1"/>
</dbReference>
<evidence type="ECO:0000256" key="2">
    <source>
        <dbReference type="ARBA" id="ARBA00023125"/>
    </source>
</evidence>
<dbReference type="RefSeq" id="WP_043842290.1">
    <property type="nucleotide sequence ID" value="NZ_BSTI01000020.1"/>
</dbReference>
<dbReference type="PANTHER" id="PTHR30055">
    <property type="entry name" value="HTH-TYPE TRANSCRIPTIONAL REGULATOR RUTR"/>
    <property type="match status" value="1"/>
</dbReference>
<proteinExistence type="predicted"/>
<gene>
    <name evidence="7" type="ORF">Atai01_66760</name>
</gene>
<dbReference type="Proteomes" id="UP001165136">
    <property type="component" value="Unassembled WGS sequence"/>
</dbReference>